<organism evidence="14 15">
    <name type="scientific">Exocentrus adspersus</name>
    <dbReference type="NCBI Taxonomy" id="1586481"/>
    <lineage>
        <taxon>Eukaryota</taxon>
        <taxon>Metazoa</taxon>
        <taxon>Ecdysozoa</taxon>
        <taxon>Arthropoda</taxon>
        <taxon>Hexapoda</taxon>
        <taxon>Insecta</taxon>
        <taxon>Pterygota</taxon>
        <taxon>Neoptera</taxon>
        <taxon>Endopterygota</taxon>
        <taxon>Coleoptera</taxon>
        <taxon>Polyphaga</taxon>
        <taxon>Cucujiformia</taxon>
        <taxon>Chrysomeloidea</taxon>
        <taxon>Cerambycidae</taxon>
        <taxon>Lamiinae</taxon>
        <taxon>Acanthocinini</taxon>
        <taxon>Exocentrus</taxon>
    </lineage>
</organism>
<feature type="active site" evidence="11">
    <location>
        <position position="204"/>
    </location>
</feature>
<feature type="active site" evidence="11">
    <location>
        <position position="235"/>
    </location>
</feature>
<gene>
    <name evidence="14" type="ORF">NQ315_001519</name>
</gene>
<feature type="active site" evidence="11">
    <location>
        <position position="196"/>
    </location>
</feature>
<dbReference type="GO" id="GO:0000379">
    <property type="term" value="P:tRNA-type intron splice site recognition and cleavage"/>
    <property type="evidence" value="ECO:0007669"/>
    <property type="project" value="UniProtKB-UniRule"/>
</dbReference>
<evidence type="ECO:0000313" key="14">
    <source>
        <dbReference type="EMBL" id="KAJ8922973.1"/>
    </source>
</evidence>
<dbReference type="InterPro" id="IPR059049">
    <property type="entry name" value="TSEN34_N"/>
</dbReference>
<evidence type="ECO:0000256" key="9">
    <source>
        <dbReference type="ARBA" id="ARBA00070870"/>
    </source>
</evidence>
<evidence type="ECO:0000256" key="4">
    <source>
        <dbReference type="ARBA" id="ARBA00022664"/>
    </source>
</evidence>
<feature type="domain" description="TSEN34 N-terminal" evidence="13">
    <location>
        <begin position="5"/>
        <end position="63"/>
    </location>
</feature>
<comment type="function">
    <text evidence="10">Constitutes one of the two catalytic subunit of the tRNA-splicing endonuclease complex, a complex responsible for identification and cleavage of the splice sites in pre-tRNA. It cleaves pre-tRNA at the 5'- and 3'-splice sites to release the intron. The products are an intron and two tRNA half-molecules bearing 2',3'-cyclic phosphate and 5'-OH termini. There are no conserved sequences at the splice sites, but the intron is invariably located at the same site in the gene, placing the splice sites an invariant distance from the constant structural features of the tRNA body.</text>
</comment>
<dbReference type="PANTHER" id="PTHR13070">
    <property type="entry name" value="TRNA-SPLICING ENDONUCLEASE SUBUNIT SEN34-RELATED"/>
    <property type="match status" value="1"/>
</dbReference>
<dbReference type="GO" id="GO:0003676">
    <property type="term" value="F:nucleic acid binding"/>
    <property type="evidence" value="ECO:0007669"/>
    <property type="project" value="InterPro"/>
</dbReference>
<feature type="domain" description="tRNA intron endonuclease catalytic" evidence="12">
    <location>
        <begin position="168"/>
        <end position="246"/>
    </location>
</feature>
<dbReference type="FunFam" id="3.40.1350.10:FF:000002">
    <property type="entry name" value="tRNA-splicing endonuclease subunit Sen34"/>
    <property type="match status" value="1"/>
</dbReference>
<keyword evidence="6 10" id="KW-0456">Lyase</keyword>
<evidence type="ECO:0000256" key="6">
    <source>
        <dbReference type="ARBA" id="ARBA00023239"/>
    </source>
</evidence>
<dbReference type="PANTHER" id="PTHR13070:SF0">
    <property type="entry name" value="TRNA-SPLICING ENDONUCLEASE SUBUNIT SEN34"/>
    <property type="match status" value="1"/>
</dbReference>
<dbReference type="AlphaFoldDB" id="A0AAV8W8I8"/>
<name>A0AAV8W8I8_9CUCU</name>
<evidence type="ECO:0000256" key="11">
    <source>
        <dbReference type="PIRSR" id="PIRSR017250-50"/>
    </source>
</evidence>
<dbReference type="Proteomes" id="UP001159042">
    <property type="component" value="Unassembled WGS sequence"/>
</dbReference>
<dbReference type="CDD" id="cd22363">
    <property type="entry name" value="tRNA-intron_lyase_C"/>
    <property type="match status" value="1"/>
</dbReference>
<dbReference type="NCBIfam" id="TIGR00324">
    <property type="entry name" value="endA"/>
    <property type="match status" value="1"/>
</dbReference>
<evidence type="ECO:0000256" key="1">
    <source>
        <dbReference type="ARBA" id="ARBA00004604"/>
    </source>
</evidence>
<dbReference type="GO" id="GO:0000213">
    <property type="term" value="F:tRNA-intron lyase activity"/>
    <property type="evidence" value="ECO:0007669"/>
    <property type="project" value="UniProtKB-UniRule"/>
</dbReference>
<comment type="subcellular location">
    <subcellularLocation>
        <location evidence="1">Nucleus</location>
        <location evidence="1">Nucleolus</location>
    </subcellularLocation>
</comment>
<evidence type="ECO:0000256" key="8">
    <source>
        <dbReference type="ARBA" id="ARBA00064779"/>
    </source>
</evidence>
<dbReference type="EMBL" id="JANEYG010000005">
    <property type="protein sequence ID" value="KAJ8922973.1"/>
    <property type="molecule type" value="Genomic_DNA"/>
</dbReference>
<reference evidence="14 15" key="1">
    <citation type="journal article" date="2023" name="Insect Mol. Biol.">
        <title>Genome sequencing provides insights into the evolution of gene families encoding plant cell wall-degrading enzymes in longhorned beetles.</title>
        <authorList>
            <person name="Shin N.R."/>
            <person name="Okamura Y."/>
            <person name="Kirsch R."/>
            <person name="Pauchet Y."/>
        </authorList>
    </citation>
    <scope>NUCLEOTIDE SEQUENCE [LARGE SCALE GENOMIC DNA]</scope>
    <source>
        <strain evidence="14">EAD_L_NR</strain>
    </source>
</reference>
<evidence type="ECO:0000313" key="15">
    <source>
        <dbReference type="Proteomes" id="UP001159042"/>
    </source>
</evidence>
<sequence>MLDLIYSNGDIFTFKVDDWAVLRKQHRIIGEIVGNASHIPALPVKLLPEEAVLLLENDLISVYEVVNFPDASTYKQQFEEFERGLLQAEVAEYKEIRRKQLESIIDKIVEKKGKDRSPEEVLNEELAKSSVVTTNNMIWPILMQPLNLSEAEKKLIPLEDVFKLTTKLKCAVYRDLWEKGYYVTQGDKFGGDFLVYFGDPVCHHAVFIVRCVQAEETVTPTEVVAFGRLGTSVRKRAVLASLVEEKVAYVTINWIDA</sequence>
<evidence type="ECO:0000259" key="12">
    <source>
        <dbReference type="Pfam" id="PF01974"/>
    </source>
</evidence>
<evidence type="ECO:0000256" key="2">
    <source>
        <dbReference type="ARBA" id="ARBA00008078"/>
    </source>
</evidence>
<dbReference type="SUPFAM" id="SSF53032">
    <property type="entry name" value="tRNA-intron endonuclease catalytic domain-like"/>
    <property type="match status" value="1"/>
</dbReference>
<dbReference type="InterPro" id="IPR006677">
    <property type="entry name" value="tRNA_intron_Endonuc_cat-like"/>
</dbReference>
<keyword evidence="15" id="KW-1185">Reference proteome</keyword>
<keyword evidence="7" id="KW-0539">Nucleus</keyword>
<proteinExistence type="inferred from homology"/>
<evidence type="ECO:0000256" key="3">
    <source>
        <dbReference type="ARBA" id="ARBA00012573"/>
    </source>
</evidence>
<dbReference type="Gene3D" id="3.40.1350.10">
    <property type="match status" value="1"/>
</dbReference>
<dbReference type="GO" id="GO:0000214">
    <property type="term" value="C:tRNA-intron endonuclease complex"/>
    <property type="evidence" value="ECO:0007669"/>
    <property type="project" value="UniProtKB-UniRule"/>
</dbReference>
<dbReference type="Pfam" id="PF26577">
    <property type="entry name" value="TSEN34_N"/>
    <property type="match status" value="1"/>
</dbReference>
<dbReference type="Pfam" id="PF01974">
    <property type="entry name" value="tRNA_int_endo"/>
    <property type="match status" value="1"/>
</dbReference>
<evidence type="ECO:0000256" key="10">
    <source>
        <dbReference type="PIRNR" id="PIRNR017250"/>
    </source>
</evidence>
<evidence type="ECO:0000256" key="5">
    <source>
        <dbReference type="ARBA" id="ARBA00022694"/>
    </source>
</evidence>
<comment type="caution">
    <text evidence="14">The sequence shown here is derived from an EMBL/GenBank/DDBJ whole genome shotgun (WGS) entry which is preliminary data.</text>
</comment>
<evidence type="ECO:0000259" key="13">
    <source>
        <dbReference type="Pfam" id="PF26577"/>
    </source>
</evidence>
<comment type="subunit">
    <text evidence="8">tRNA splicing endonuclease is a heterotetramer composed of TSEN2, TSEN15, TSEN34/LENG5 and TSEN54. tRNA splicing endonuclease complex also contains proteins of the pre-mRNA 3'-end processing machinery such as CLP1, CPSF1, CPSF4 and CSTF2.</text>
</comment>
<dbReference type="GO" id="GO:0005730">
    <property type="term" value="C:nucleolus"/>
    <property type="evidence" value="ECO:0007669"/>
    <property type="project" value="UniProtKB-SubCell"/>
</dbReference>
<keyword evidence="4" id="KW-0507">mRNA processing</keyword>
<accession>A0AAV8W8I8</accession>
<comment type="similarity">
    <text evidence="2 10">Belongs to the tRNA-intron endonuclease family.</text>
</comment>
<keyword evidence="5 10" id="KW-0819">tRNA processing</keyword>
<dbReference type="InterPro" id="IPR011856">
    <property type="entry name" value="tRNA_endonuc-like_dom_sf"/>
</dbReference>
<dbReference type="InterPro" id="IPR016690">
    <property type="entry name" value="TSEN34"/>
</dbReference>
<dbReference type="InterPro" id="IPR006676">
    <property type="entry name" value="tRNA_splic"/>
</dbReference>
<dbReference type="GO" id="GO:0006397">
    <property type="term" value="P:mRNA processing"/>
    <property type="evidence" value="ECO:0007669"/>
    <property type="project" value="UniProtKB-KW"/>
</dbReference>
<evidence type="ECO:0000256" key="7">
    <source>
        <dbReference type="ARBA" id="ARBA00023242"/>
    </source>
</evidence>
<dbReference type="EC" id="4.6.1.16" evidence="3 10"/>
<dbReference type="PIRSF" id="PIRSF017250">
    <property type="entry name" value="tRNA_splic_SEN34"/>
    <property type="match status" value="1"/>
</dbReference>
<protein>
    <recommendedName>
        <fullName evidence="9 10">tRNA-splicing endonuclease subunit Sen34</fullName>
        <ecNumber evidence="3 10">4.6.1.16</ecNumber>
    </recommendedName>
</protein>
<dbReference type="InterPro" id="IPR036167">
    <property type="entry name" value="tRNA_intron_Endo_cat-like_sf"/>
</dbReference>